<dbReference type="EMBL" id="CM037030">
    <property type="protein sequence ID" value="KAH7651336.1"/>
    <property type="molecule type" value="Genomic_DNA"/>
</dbReference>
<keyword evidence="2" id="KW-1185">Reference proteome</keyword>
<organism evidence="1 2">
    <name type="scientific">Dioscorea alata</name>
    <name type="common">Purple yam</name>
    <dbReference type="NCBI Taxonomy" id="55571"/>
    <lineage>
        <taxon>Eukaryota</taxon>
        <taxon>Viridiplantae</taxon>
        <taxon>Streptophyta</taxon>
        <taxon>Embryophyta</taxon>
        <taxon>Tracheophyta</taxon>
        <taxon>Spermatophyta</taxon>
        <taxon>Magnoliopsida</taxon>
        <taxon>Liliopsida</taxon>
        <taxon>Dioscoreales</taxon>
        <taxon>Dioscoreaceae</taxon>
        <taxon>Dioscorea</taxon>
    </lineage>
</organism>
<evidence type="ECO:0000313" key="2">
    <source>
        <dbReference type="Proteomes" id="UP000827976"/>
    </source>
</evidence>
<accession>A0ACB7TU40</accession>
<gene>
    <name evidence="1" type="ORF">IHE45_20G050200</name>
</gene>
<name>A0ACB7TU40_DIOAL</name>
<reference evidence="2" key="1">
    <citation type="journal article" date="2022" name="Nat. Commun.">
        <title>Chromosome evolution and the genetic basis of agronomically important traits in greater yam.</title>
        <authorList>
            <person name="Bredeson J.V."/>
            <person name="Lyons J.B."/>
            <person name="Oniyinde I.O."/>
            <person name="Okereke N.R."/>
            <person name="Kolade O."/>
            <person name="Nnabue I."/>
            <person name="Nwadili C.O."/>
            <person name="Hribova E."/>
            <person name="Parker M."/>
            <person name="Nwogha J."/>
            <person name="Shu S."/>
            <person name="Carlson J."/>
            <person name="Kariba R."/>
            <person name="Muthemba S."/>
            <person name="Knop K."/>
            <person name="Barton G.J."/>
            <person name="Sherwood A.V."/>
            <person name="Lopez-Montes A."/>
            <person name="Asiedu R."/>
            <person name="Jamnadass R."/>
            <person name="Muchugi A."/>
            <person name="Goodstein D."/>
            <person name="Egesi C.N."/>
            <person name="Featherston J."/>
            <person name="Asfaw A."/>
            <person name="Simpson G.G."/>
            <person name="Dolezel J."/>
            <person name="Hendre P.S."/>
            <person name="Van Deynze A."/>
            <person name="Kumar P.L."/>
            <person name="Obidiegwu J.E."/>
            <person name="Bhattacharjee R."/>
            <person name="Rokhsar D.S."/>
        </authorList>
    </citation>
    <scope>NUCLEOTIDE SEQUENCE [LARGE SCALE GENOMIC DNA]</scope>
    <source>
        <strain evidence="2">cv. TDa95/00328</strain>
    </source>
</reference>
<protein>
    <submittedName>
        <fullName evidence="1">Uncharacterized protein</fullName>
    </submittedName>
</protein>
<evidence type="ECO:0000313" key="1">
    <source>
        <dbReference type="EMBL" id="KAH7651336.1"/>
    </source>
</evidence>
<dbReference type="Proteomes" id="UP000827976">
    <property type="component" value="Chromosome 20"/>
</dbReference>
<sequence>MDSTGSSSVISRRFWHVTQMDLHFLLRRTKMAGKTISKLLTFHYKDRYFCALSCRYSEPNISFYNPKGIEFSCSNTPEQKKGRRHHHHHHEDLQKYDVKAIAKAFDVLNRRSPVVKVSESPVMVKEEYFEVDHGVGKVDKRAEEFIRSFYEQLRMQQFIDVTPESLHVC</sequence>
<comment type="caution">
    <text evidence="1">The sequence shown here is derived from an EMBL/GenBank/DDBJ whole genome shotgun (WGS) entry which is preliminary data.</text>
</comment>
<proteinExistence type="predicted"/>